<dbReference type="PANTHER" id="PTHR37422">
    <property type="entry name" value="TEICHURONIC ACID BIOSYNTHESIS PROTEIN TUAE"/>
    <property type="match status" value="1"/>
</dbReference>
<evidence type="ECO:0000256" key="3">
    <source>
        <dbReference type="ARBA" id="ARBA00022989"/>
    </source>
</evidence>
<dbReference type="AlphaFoldDB" id="A0A1F4YCL4"/>
<dbReference type="PANTHER" id="PTHR37422:SF13">
    <property type="entry name" value="LIPOPOLYSACCHARIDE BIOSYNTHESIS PROTEIN PA4999-RELATED"/>
    <property type="match status" value="1"/>
</dbReference>
<dbReference type="EMBL" id="MEXH01000030">
    <property type="protein sequence ID" value="OGC91720.1"/>
    <property type="molecule type" value="Genomic_DNA"/>
</dbReference>
<feature type="transmembrane region" description="Helical" evidence="5">
    <location>
        <begin position="150"/>
        <end position="172"/>
    </location>
</feature>
<sequence>MANYILLSISVVIGYTFRLLLPLPATQISLLDLSVLAFLISSLIYHPQKILSSLKYQYRLVLPILIFFLIDLISLNSSAHLGRPALLVGALYLFRWLVYSLAFSFIFNPRLALLLIGSLTTATSLIQYLFWPDVRFLSAFQWDPHYYRVVGSFLDPGFTGLILVFTLIYLTIRPLKNLRFNRIFCVLAYIALALTYSRSSYLAFLTTFAFIAYTKRSWVYLFKKLLLFAVTLLLLPRPGGEGVRLSRTNSVYARIYSWQQAVDIFSRQPLFGVGFNTYRYVQKSDFVSHAGAGADSSLLFAAATTGIVGFSIYYWYLSRLAKTSRLLAVSVTAAITHSFFLNSLFYPLVILWLSLLLKPKDYKSP</sequence>
<keyword evidence="4 5" id="KW-0472">Membrane</keyword>
<feature type="domain" description="O-antigen ligase-related" evidence="6">
    <location>
        <begin position="184"/>
        <end position="313"/>
    </location>
</feature>
<reference evidence="7 8" key="1">
    <citation type="journal article" date="2016" name="Nat. Commun.">
        <title>Thousands of microbial genomes shed light on interconnected biogeochemical processes in an aquifer system.</title>
        <authorList>
            <person name="Anantharaman K."/>
            <person name="Brown C.T."/>
            <person name="Hug L.A."/>
            <person name="Sharon I."/>
            <person name="Castelle C.J."/>
            <person name="Probst A.J."/>
            <person name="Thomas B.C."/>
            <person name="Singh A."/>
            <person name="Wilkins M.J."/>
            <person name="Karaoz U."/>
            <person name="Brodie E.L."/>
            <person name="Williams K.H."/>
            <person name="Hubbard S.S."/>
            <person name="Banfield J.F."/>
        </authorList>
    </citation>
    <scope>NUCLEOTIDE SEQUENCE [LARGE SCALE GENOMIC DNA]</scope>
</reference>
<name>A0A1F4YCL4_9BACT</name>
<feature type="transmembrane region" description="Helical" evidence="5">
    <location>
        <begin position="184"/>
        <end position="211"/>
    </location>
</feature>
<organism evidence="7 8">
    <name type="scientific">Candidatus Amesbacteria bacterium RIFCSPHIGHO2_01_FULL_48_32b</name>
    <dbReference type="NCBI Taxonomy" id="1797253"/>
    <lineage>
        <taxon>Bacteria</taxon>
        <taxon>Candidatus Amesiibacteriota</taxon>
    </lineage>
</organism>
<evidence type="ECO:0000313" key="8">
    <source>
        <dbReference type="Proteomes" id="UP000178176"/>
    </source>
</evidence>
<comment type="subcellular location">
    <subcellularLocation>
        <location evidence="1">Membrane</location>
        <topology evidence="1">Multi-pass membrane protein</topology>
    </subcellularLocation>
</comment>
<evidence type="ECO:0000256" key="4">
    <source>
        <dbReference type="ARBA" id="ARBA00023136"/>
    </source>
</evidence>
<feature type="transmembrane region" description="Helical" evidence="5">
    <location>
        <begin position="28"/>
        <end position="46"/>
    </location>
</feature>
<feature type="transmembrane region" description="Helical" evidence="5">
    <location>
        <begin position="337"/>
        <end position="357"/>
    </location>
</feature>
<feature type="transmembrane region" description="Helical" evidence="5">
    <location>
        <begin position="111"/>
        <end position="130"/>
    </location>
</feature>
<comment type="caution">
    <text evidence="7">The sequence shown here is derived from an EMBL/GenBank/DDBJ whole genome shotgun (WGS) entry which is preliminary data.</text>
</comment>
<accession>A0A1F4YCL4</accession>
<keyword evidence="2 5" id="KW-0812">Transmembrane</keyword>
<feature type="transmembrane region" description="Helical" evidence="5">
    <location>
        <begin position="58"/>
        <end position="75"/>
    </location>
</feature>
<feature type="transmembrane region" description="Helical" evidence="5">
    <location>
        <begin position="298"/>
        <end position="317"/>
    </location>
</feature>
<dbReference type="Proteomes" id="UP000178176">
    <property type="component" value="Unassembled WGS sequence"/>
</dbReference>
<dbReference type="InterPro" id="IPR007016">
    <property type="entry name" value="O-antigen_ligase-rel_domated"/>
</dbReference>
<evidence type="ECO:0000256" key="2">
    <source>
        <dbReference type="ARBA" id="ARBA00022692"/>
    </source>
</evidence>
<evidence type="ECO:0000256" key="5">
    <source>
        <dbReference type="SAM" id="Phobius"/>
    </source>
</evidence>
<evidence type="ECO:0000256" key="1">
    <source>
        <dbReference type="ARBA" id="ARBA00004141"/>
    </source>
</evidence>
<dbReference type="GO" id="GO:0016020">
    <property type="term" value="C:membrane"/>
    <property type="evidence" value="ECO:0007669"/>
    <property type="project" value="UniProtKB-SubCell"/>
</dbReference>
<evidence type="ECO:0000313" key="7">
    <source>
        <dbReference type="EMBL" id="OGC91720.1"/>
    </source>
</evidence>
<feature type="transmembrane region" description="Helical" evidence="5">
    <location>
        <begin position="81"/>
        <end position="99"/>
    </location>
</feature>
<evidence type="ECO:0000259" key="6">
    <source>
        <dbReference type="Pfam" id="PF04932"/>
    </source>
</evidence>
<dbReference type="InterPro" id="IPR051533">
    <property type="entry name" value="WaaL-like"/>
</dbReference>
<gene>
    <name evidence="7" type="ORF">A2876_04520</name>
</gene>
<keyword evidence="3 5" id="KW-1133">Transmembrane helix</keyword>
<proteinExistence type="predicted"/>
<protein>
    <recommendedName>
        <fullName evidence="6">O-antigen ligase-related domain-containing protein</fullName>
    </recommendedName>
</protein>
<dbReference type="Pfam" id="PF04932">
    <property type="entry name" value="Wzy_C"/>
    <property type="match status" value="1"/>
</dbReference>